<comment type="similarity">
    <text evidence="1">Belongs to the universal stress protein A family.</text>
</comment>
<dbReference type="PANTHER" id="PTHR46268:SF15">
    <property type="entry name" value="UNIVERSAL STRESS PROTEIN HP_0031"/>
    <property type="match status" value="1"/>
</dbReference>
<name>A0A1Y6BTM2_9PROT</name>
<reference evidence="3 4" key="1">
    <citation type="submission" date="2017-04" db="EMBL/GenBank/DDBJ databases">
        <authorList>
            <person name="Afonso C.L."/>
            <person name="Miller P.J."/>
            <person name="Scott M.A."/>
            <person name="Spackman E."/>
            <person name="Goraichik I."/>
            <person name="Dimitrov K.M."/>
            <person name="Suarez D.L."/>
            <person name="Swayne D.E."/>
        </authorList>
    </citation>
    <scope>NUCLEOTIDE SEQUENCE [LARGE SCALE GENOMIC DNA]</scope>
    <source>
        <strain evidence="3 4">USBA 355</strain>
    </source>
</reference>
<feature type="domain" description="UspA" evidence="2">
    <location>
        <begin position="15"/>
        <end position="163"/>
    </location>
</feature>
<protein>
    <submittedName>
        <fullName evidence="3">Nucleotide-binding universal stress protein, UspA family</fullName>
    </submittedName>
</protein>
<accession>A0A1Y6BTM2</accession>
<dbReference type="AlphaFoldDB" id="A0A1Y6BTM2"/>
<evidence type="ECO:0000259" key="2">
    <source>
        <dbReference type="Pfam" id="PF00582"/>
    </source>
</evidence>
<dbReference type="CDD" id="cd00293">
    <property type="entry name" value="USP-like"/>
    <property type="match status" value="1"/>
</dbReference>
<proteinExistence type="inferred from homology"/>
<dbReference type="InterPro" id="IPR006016">
    <property type="entry name" value="UspA"/>
</dbReference>
<dbReference type="Gene3D" id="3.40.50.12370">
    <property type="match status" value="1"/>
</dbReference>
<evidence type="ECO:0000256" key="1">
    <source>
        <dbReference type="ARBA" id="ARBA00008791"/>
    </source>
</evidence>
<dbReference type="PRINTS" id="PR01438">
    <property type="entry name" value="UNVRSLSTRESS"/>
</dbReference>
<dbReference type="SUPFAM" id="SSF52402">
    <property type="entry name" value="Adenine nucleotide alpha hydrolases-like"/>
    <property type="match status" value="1"/>
</dbReference>
<dbReference type="EMBL" id="FWZX01000009">
    <property type="protein sequence ID" value="SMF27704.1"/>
    <property type="molecule type" value="Genomic_DNA"/>
</dbReference>
<dbReference type="PANTHER" id="PTHR46268">
    <property type="entry name" value="STRESS RESPONSE PROTEIN NHAX"/>
    <property type="match status" value="1"/>
</dbReference>
<sequence length="165" mass="17400">MLVLPYAGNFTEIGRRVMVAWNGSRESARAVHDALPFLIGAEKVVLYGIDRPGAPHSSATGIYAHLSRHGVAVSTEGTVVQAETEAVGASLSTVGDFGFSGHGEVRHVPAQAISEADALLAALSDHVIDLLVMGAYGHSRLREIVLGGVTHELLRQMTAPVLMSH</sequence>
<dbReference type="RefSeq" id="WP_143596224.1">
    <property type="nucleotide sequence ID" value="NZ_FWZX01000009.1"/>
</dbReference>
<dbReference type="Pfam" id="PF00582">
    <property type="entry name" value="Usp"/>
    <property type="match status" value="1"/>
</dbReference>
<keyword evidence="4" id="KW-1185">Reference proteome</keyword>
<gene>
    <name evidence="3" type="ORF">SAMN05428998_109108</name>
</gene>
<organism evidence="3 4">
    <name type="scientific">Tistlia consotensis USBA 355</name>
    <dbReference type="NCBI Taxonomy" id="560819"/>
    <lineage>
        <taxon>Bacteria</taxon>
        <taxon>Pseudomonadati</taxon>
        <taxon>Pseudomonadota</taxon>
        <taxon>Alphaproteobacteria</taxon>
        <taxon>Rhodospirillales</taxon>
        <taxon>Rhodovibrionaceae</taxon>
        <taxon>Tistlia</taxon>
    </lineage>
</organism>
<dbReference type="InterPro" id="IPR006015">
    <property type="entry name" value="Universal_stress_UspA"/>
</dbReference>
<evidence type="ECO:0000313" key="3">
    <source>
        <dbReference type="EMBL" id="SMF27704.1"/>
    </source>
</evidence>
<dbReference type="STRING" id="560819.SAMN05428998_109108"/>
<dbReference type="Proteomes" id="UP000192917">
    <property type="component" value="Unassembled WGS sequence"/>
</dbReference>
<evidence type="ECO:0000313" key="4">
    <source>
        <dbReference type="Proteomes" id="UP000192917"/>
    </source>
</evidence>